<evidence type="ECO:0000313" key="1">
    <source>
        <dbReference type="EMBL" id="KAJ7323901.1"/>
    </source>
</evidence>
<proteinExistence type="predicted"/>
<name>A0AAD7EHM6_9AGAR</name>
<gene>
    <name evidence="1" type="ORF">DFH08DRAFT_346726</name>
</gene>
<keyword evidence="2" id="KW-1185">Reference proteome</keyword>
<evidence type="ECO:0000313" key="2">
    <source>
        <dbReference type="Proteomes" id="UP001218218"/>
    </source>
</evidence>
<dbReference type="Proteomes" id="UP001218218">
    <property type="component" value="Unassembled WGS sequence"/>
</dbReference>
<accession>A0AAD7EHM6</accession>
<comment type="caution">
    <text evidence="1">The sequence shown here is derived from an EMBL/GenBank/DDBJ whole genome shotgun (WGS) entry which is preliminary data.</text>
</comment>
<reference evidence="1" key="1">
    <citation type="submission" date="2023-03" db="EMBL/GenBank/DDBJ databases">
        <title>Massive genome expansion in bonnet fungi (Mycena s.s.) driven by repeated elements and novel gene families across ecological guilds.</title>
        <authorList>
            <consortium name="Lawrence Berkeley National Laboratory"/>
            <person name="Harder C.B."/>
            <person name="Miyauchi S."/>
            <person name="Viragh M."/>
            <person name="Kuo A."/>
            <person name="Thoen E."/>
            <person name="Andreopoulos B."/>
            <person name="Lu D."/>
            <person name="Skrede I."/>
            <person name="Drula E."/>
            <person name="Henrissat B."/>
            <person name="Morin E."/>
            <person name="Kohler A."/>
            <person name="Barry K."/>
            <person name="LaButti K."/>
            <person name="Morin E."/>
            <person name="Salamov A."/>
            <person name="Lipzen A."/>
            <person name="Mereny Z."/>
            <person name="Hegedus B."/>
            <person name="Baldrian P."/>
            <person name="Stursova M."/>
            <person name="Weitz H."/>
            <person name="Taylor A."/>
            <person name="Grigoriev I.V."/>
            <person name="Nagy L.G."/>
            <person name="Martin F."/>
            <person name="Kauserud H."/>
        </authorList>
    </citation>
    <scope>NUCLEOTIDE SEQUENCE</scope>
    <source>
        <strain evidence="1">CBHHK002</strain>
    </source>
</reference>
<sequence>MTTIPQELVEVVLVDFDPVEDRDSLRAISLTATNFAGPAQRILFRSLDVRAYEVLGWQRTFERALNLFNASPHIAPYVKDLTIRLPLKAALEHHNVLERLLPYFSGVRRFILDGVGVSWDGLQPGLQSALSTFLLRSSLEKLHLIHISNLPVAVVTIAAQKTPVLSLQNVFIDRSAEISPVSAEESTPPPLPCLNYLMLSSPHGMQSHLVQELILPSCTANLRRLVVEQSAFSTELLRAIAPTLTDLSLNCTGTRTSFTLPLLPHLVTLELQVAPSWESILPAWLPATLAALSDAAPGLHTLTVRIALPVLDAYARKQDLVLPGTPGTAAALAAVDAVLYGAVSRCIWELAMAGAKAAAGVPTVANTLLSGMPNCADMAHCALVFARFRAAVERNVARMRAEGALEIRYAERMGYVESLP</sequence>
<dbReference type="SUPFAM" id="SSF52047">
    <property type="entry name" value="RNI-like"/>
    <property type="match status" value="1"/>
</dbReference>
<organism evidence="1 2">
    <name type="scientific">Mycena albidolilacea</name>
    <dbReference type="NCBI Taxonomy" id="1033008"/>
    <lineage>
        <taxon>Eukaryota</taxon>
        <taxon>Fungi</taxon>
        <taxon>Dikarya</taxon>
        <taxon>Basidiomycota</taxon>
        <taxon>Agaricomycotina</taxon>
        <taxon>Agaricomycetes</taxon>
        <taxon>Agaricomycetidae</taxon>
        <taxon>Agaricales</taxon>
        <taxon>Marasmiineae</taxon>
        <taxon>Mycenaceae</taxon>
        <taxon>Mycena</taxon>
    </lineage>
</organism>
<protein>
    <submittedName>
        <fullName evidence="1">Uncharacterized protein</fullName>
    </submittedName>
</protein>
<dbReference type="AlphaFoldDB" id="A0AAD7EHM6"/>
<dbReference type="EMBL" id="JARIHO010000045">
    <property type="protein sequence ID" value="KAJ7323901.1"/>
    <property type="molecule type" value="Genomic_DNA"/>
</dbReference>